<evidence type="ECO:0000259" key="3">
    <source>
        <dbReference type="Pfam" id="PF10431"/>
    </source>
</evidence>
<reference evidence="4" key="1">
    <citation type="submission" date="2018-07" db="EMBL/GenBank/DDBJ databases">
        <authorList>
            <person name="Ashton P.M."/>
            <person name="Dallman T."/>
            <person name="Nair S."/>
            <person name="De Pinna E."/>
            <person name="Peters T."/>
            <person name="Grant K."/>
        </authorList>
    </citation>
    <scope>NUCLEOTIDE SEQUENCE</scope>
    <source>
        <strain evidence="4">296838</strain>
    </source>
</reference>
<dbReference type="GO" id="GO:0005524">
    <property type="term" value="F:ATP binding"/>
    <property type="evidence" value="ECO:0007669"/>
    <property type="project" value="UniProtKB-KW"/>
</dbReference>
<keyword evidence="1" id="KW-0547">Nucleotide-binding</keyword>
<dbReference type="AlphaFoldDB" id="A0A5U8T0P9"/>
<organism evidence="4">
    <name type="scientific">Salmonella enterica subsp. enterica serovar Chester</name>
    <dbReference type="NCBI Taxonomy" id="149386"/>
    <lineage>
        <taxon>Bacteria</taxon>
        <taxon>Pseudomonadati</taxon>
        <taxon>Pseudomonadota</taxon>
        <taxon>Gammaproteobacteria</taxon>
        <taxon>Enterobacterales</taxon>
        <taxon>Enterobacteriaceae</taxon>
        <taxon>Salmonella</taxon>
    </lineage>
</organism>
<dbReference type="Pfam" id="PF10431">
    <property type="entry name" value="ClpB_D2-small"/>
    <property type="match status" value="1"/>
</dbReference>
<gene>
    <name evidence="4" type="ORF">DS524_29615</name>
</gene>
<feature type="non-terminal residue" evidence="4">
    <location>
        <position position="1"/>
    </location>
</feature>
<evidence type="ECO:0000256" key="2">
    <source>
        <dbReference type="ARBA" id="ARBA00022840"/>
    </source>
</evidence>
<keyword evidence="2" id="KW-0067">ATP-binding</keyword>
<evidence type="ECO:0000313" key="4">
    <source>
        <dbReference type="EMBL" id="EBR9859894.1"/>
    </source>
</evidence>
<sequence length="59" mass="6485">GARPMARVIQDKLKKPLANELLFGELVNGGSVIIDLDKKKDELTYRFSALKEKSGDPVA</sequence>
<accession>A0A5U8T0P9</accession>
<evidence type="ECO:0000256" key="1">
    <source>
        <dbReference type="ARBA" id="ARBA00022741"/>
    </source>
</evidence>
<name>A0A5U8T0P9_SALET</name>
<feature type="domain" description="Clp ATPase C-terminal" evidence="3">
    <location>
        <begin position="1"/>
        <end position="33"/>
    </location>
</feature>
<dbReference type="EMBL" id="AAGUAT010000464">
    <property type="protein sequence ID" value="EBR9859894.1"/>
    <property type="molecule type" value="Genomic_DNA"/>
</dbReference>
<comment type="caution">
    <text evidence="4">The sequence shown here is derived from an EMBL/GenBank/DDBJ whole genome shotgun (WGS) entry which is preliminary data.</text>
</comment>
<dbReference type="Gene3D" id="1.10.8.60">
    <property type="match status" value="1"/>
</dbReference>
<dbReference type="InterPro" id="IPR019489">
    <property type="entry name" value="Clp_ATPase_C"/>
</dbReference>
<protein>
    <recommendedName>
        <fullName evidence="3">Clp ATPase C-terminal domain-containing protein</fullName>
    </recommendedName>
</protein>
<proteinExistence type="predicted"/>